<organism evidence="6">
    <name type="scientific">Caldiarchaeum subterraneum</name>
    <dbReference type="NCBI Taxonomy" id="311458"/>
    <lineage>
        <taxon>Archaea</taxon>
        <taxon>Nitrososphaerota</taxon>
        <taxon>Candidatus Caldarchaeales</taxon>
        <taxon>Candidatus Caldarchaeaceae</taxon>
        <taxon>Candidatus Caldarchaeum</taxon>
    </lineage>
</organism>
<dbReference type="PANTHER" id="PTHR42847">
    <property type="entry name" value="ALKANESULFONATE MONOOXYGENASE"/>
    <property type="match status" value="1"/>
</dbReference>
<evidence type="ECO:0000259" key="5">
    <source>
        <dbReference type="Pfam" id="PF00296"/>
    </source>
</evidence>
<dbReference type="NCBIfam" id="TIGR03619">
    <property type="entry name" value="F420_Rv2161c"/>
    <property type="match status" value="1"/>
</dbReference>
<protein>
    <submittedName>
        <fullName evidence="6">LLM class flavin-dependent oxidoreductase</fullName>
    </submittedName>
</protein>
<gene>
    <name evidence="6" type="ORF">ENM31_05055</name>
</gene>
<evidence type="ECO:0000256" key="3">
    <source>
        <dbReference type="ARBA" id="ARBA00023002"/>
    </source>
</evidence>
<feature type="domain" description="Luciferase-like" evidence="5">
    <location>
        <begin position="3"/>
        <end position="306"/>
    </location>
</feature>
<keyword evidence="3" id="KW-0560">Oxidoreductase</keyword>
<sequence length="335" mass="37545">MFMEFGVGISTCREGLFYPVGFTSVEGLVKVAVKSEELGYAAVWGNDHITTQNYIKQKGGKPNFYEPLVVFSHLSALTKKIVVGTAVVIGPIRNPVVLAKQAITLDHLSKGRFVLGVGLGAYREEFEAINMKGNRGQMLDEFMECLTLLFNQTPASFQGKYYSFTDIEMLPRPLTSPFPLYVGGNSPEVLRRVGVYGTGWLPAALTPDQAREGLRKIREYAKLRGRQSIGFKVALEAGCYVSKDESEARRRFVGSPFFQHLVSLKRSTLKDLPSTSEEELFKRNFVGTPDVVISKIQEFEDAGVDQVWFDFIADDDEELLRQMEFFAGEVMPSFR</sequence>
<dbReference type="AlphaFoldDB" id="A0A7J3VUM3"/>
<evidence type="ECO:0000256" key="1">
    <source>
        <dbReference type="ARBA" id="ARBA00022630"/>
    </source>
</evidence>
<dbReference type="Gene3D" id="3.20.20.30">
    <property type="entry name" value="Luciferase-like domain"/>
    <property type="match status" value="1"/>
</dbReference>
<dbReference type="Pfam" id="PF00296">
    <property type="entry name" value="Bac_luciferase"/>
    <property type="match status" value="1"/>
</dbReference>
<keyword evidence="1" id="KW-0285">Flavoprotein</keyword>
<evidence type="ECO:0000256" key="2">
    <source>
        <dbReference type="ARBA" id="ARBA00022643"/>
    </source>
</evidence>
<dbReference type="EMBL" id="DRXH01000174">
    <property type="protein sequence ID" value="HHM44644.1"/>
    <property type="molecule type" value="Genomic_DNA"/>
</dbReference>
<proteinExistence type="predicted"/>
<evidence type="ECO:0000313" key="6">
    <source>
        <dbReference type="EMBL" id="HHM44644.1"/>
    </source>
</evidence>
<evidence type="ECO:0000256" key="4">
    <source>
        <dbReference type="ARBA" id="ARBA00023033"/>
    </source>
</evidence>
<dbReference type="PANTHER" id="PTHR42847:SF4">
    <property type="entry name" value="ALKANESULFONATE MONOOXYGENASE-RELATED"/>
    <property type="match status" value="1"/>
</dbReference>
<reference evidence="6" key="1">
    <citation type="journal article" date="2020" name="mSystems">
        <title>Genome- and Community-Level Interaction Insights into Carbon Utilization and Element Cycling Functions of Hydrothermarchaeota in Hydrothermal Sediment.</title>
        <authorList>
            <person name="Zhou Z."/>
            <person name="Liu Y."/>
            <person name="Xu W."/>
            <person name="Pan J."/>
            <person name="Luo Z.H."/>
            <person name="Li M."/>
        </authorList>
    </citation>
    <scope>NUCLEOTIDE SEQUENCE [LARGE SCALE GENOMIC DNA]</scope>
    <source>
        <strain evidence="6">SpSt-1074</strain>
    </source>
</reference>
<dbReference type="InterPro" id="IPR011251">
    <property type="entry name" value="Luciferase-like_dom"/>
</dbReference>
<dbReference type="SUPFAM" id="SSF51679">
    <property type="entry name" value="Bacterial luciferase-like"/>
    <property type="match status" value="1"/>
</dbReference>
<keyword evidence="2" id="KW-0288">FMN</keyword>
<dbReference type="GO" id="GO:0008726">
    <property type="term" value="F:alkanesulfonate monooxygenase activity"/>
    <property type="evidence" value="ECO:0007669"/>
    <property type="project" value="TreeGrafter"/>
</dbReference>
<dbReference type="InterPro" id="IPR019921">
    <property type="entry name" value="Lucif-like_OxRdtase_Rv2161c"/>
</dbReference>
<dbReference type="InterPro" id="IPR050172">
    <property type="entry name" value="SsuD_RutA_monooxygenase"/>
</dbReference>
<dbReference type="InterPro" id="IPR036661">
    <property type="entry name" value="Luciferase-like_sf"/>
</dbReference>
<dbReference type="GO" id="GO:0046306">
    <property type="term" value="P:alkanesulfonate catabolic process"/>
    <property type="evidence" value="ECO:0007669"/>
    <property type="project" value="TreeGrafter"/>
</dbReference>
<comment type="caution">
    <text evidence="6">The sequence shown here is derived from an EMBL/GenBank/DDBJ whole genome shotgun (WGS) entry which is preliminary data.</text>
</comment>
<accession>A0A7J3VUM3</accession>
<name>A0A7J3VUM3_CALS0</name>
<keyword evidence="4" id="KW-0503">Monooxygenase</keyword>